<keyword evidence="5 8" id="KW-0378">Hydrolase</keyword>
<dbReference type="PANTHER" id="PTHR33653:SF1">
    <property type="entry name" value="RIBONUCLEASE VAPC2"/>
    <property type="match status" value="1"/>
</dbReference>
<reference evidence="10" key="1">
    <citation type="submission" date="2017-08" db="EMBL/GenBank/DDBJ databases">
        <authorList>
            <person name="Imhoff J.F."/>
            <person name="Rahn T."/>
            <person name="Kuenzel S."/>
            <person name="Neulinger S.C."/>
        </authorList>
    </citation>
    <scope>NUCLEOTIDE SEQUENCE</scope>
    <source>
        <strain evidence="10">DSM 11080</strain>
    </source>
</reference>
<evidence type="ECO:0000256" key="4">
    <source>
        <dbReference type="ARBA" id="ARBA00022723"/>
    </source>
</evidence>
<evidence type="ECO:0000313" key="10">
    <source>
        <dbReference type="EMBL" id="MBK1707017.1"/>
    </source>
</evidence>
<dbReference type="Pfam" id="PF01850">
    <property type="entry name" value="PIN"/>
    <property type="match status" value="1"/>
</dbReference>
<dbReference type="InterPro" id="IPR002716">
    <property type="entry name" value="PIN_dom"/>
</dbReference>
<protein>
    <recommendedName>
        <fullName evidence="8">Ribonuclease VapC</fullName>
        <shortName evidence="8">RNase VapC</shortName>
        <ecNumber evidence="8">3.1.-.-</ecNumber>
    </recommendedName>
    <alternativeName>
        <fullName evidence="8">Toxin VapC</fullName>
    </alternativeName>
</protein>
<sequence>MGSVKALIDTNILIDYLNGVVAARDEIGRYQHPLISLITWMEVLAGTRAEHAQPVRAFLRRFECVSIDADIAERAVRIRQAHRLKLPDAIIQATALERSALLVTRNTKDFSSDEPGVRVPYS</sequence>
<dbReference type="PANTHER" id="PTHR33653">
    <property type="entry name" value="RIBONUCLEASE VAPC2"/>
    <property type="match status" value="1"/>
</dbReference>
<dbReference type="Proteomes" id="UP001296776">
    <property type="component" value="Unassembled WGS sequence"/>
</dbReference>
<keyword evidence="4 8" id="KW-0479">Metal-binding</keyword>
<accession>A0AAJ0XCN1</accession>
<dbReference type="InterPro" id="IPR022907">
    <property type="entry name" value="VapC_family"/>
</dbReference>
<proteinExistence type="inferred from homology"/>
<dbReference type="Gene3D" id="3.40.50.1010">
    <property type="entry name" value="5'-nuclease"/>
    <property type="match status" value="1"/>
</dbReference>
<keyword evidence="3 8" id="KW-0540">Nuclease</keyword>
<evidence type="ECO:0000256" key="6">
    <source>
        <dbReference type="ARBA" id="ARBA00022842"/>
    </source>
</evidence>
<comment type="cofactor">
    <cofactor evidence="1 8">
        <name>Mg(2+)</name>
        <dbReference type="ChEBI" id="CHEBI:18420"/>
    </cofactor>
</comment>
<organism evidence="10 11">
    <name type="scientific">Halochromatium glycolicum</name>
    <dbReference type="NCBI Taxonomy" id="85075"/>
    <lineage>
        <taxon>Bacteria</taxon>
        <taxon>Pseudomonadati</taxon>
        <taxon>Pseudomonadota</taxon>
        <taxon>Gammaproteobacteria</taxon>
        <taxon>Chromatiales</taxon>
        <taxon>Chromatiaceae</taxon>
        <taxon>Halochromatium</taxon>
    </lineage>
</organism>
<evidence type="ECO:0000256" key="3">
    <source>
        <dbReference type="ARBA" id="ARBA00022722"/>
    </source>
</evidence>
<keyword evidence="8" id="KW-0800">Toxin</keyword>
<keyword evidence="6 8" id="KW-0460">Magnesium</keyword>
<reference evidence="10" key="2">
    <citation type="journal article" date="2020" name="Microorganisms">
        <title>Osmotic Adaptation and Compatible Solute Biosynthesis of Phototrophic Bacteria as Revealed from Genome Analyses.</title>
        <authorList>
            <person name="Imhoff J.F."/>
            <person name="Rahn T."/>
            <person name="Kunzel S."/>
            <person name="Keller A."/>
            <person name="Neulinger S.C."/>
        </authorList>
    </citation>
    <scope>NUCLEOTIDE SEQUENCE</scope>
    <source>
        <strain evidence="10">DSM 11080</strain>
    </source>
</reference>
<comment type="similarity">
    <text evidence="7 8">Belongs to the PINc/VapC protein family.</text>
</comment>
<evidence type="ECO:0000256" key="1">
    <source>
        <dbReference type="ARBA" id="ARBA00001946"/>
    </source>
</evidence>
<feature type="binding site" evidence="8">
    <location>
        <position position="9"/>
    </location>
    <ligand>
        <name>Mg(2+)</name>
        <dbReference type="ChEBI" id="CHEBI:18420"/>
    </ligand>
</feature>
<comment type="caution">
    <text evidence="10">The sequence shown here is derived from an EMBL/GenBank/DDBJ whole genome shotgun (WGS) entry which is preliminary data.</text>
</comment>
<dbReference type="GO" id="GO:0090729">
    <property type="term" value="F:toxin activity"/>
    <property type="evidence" value="ECO:0007669"/>
    <property type="project" value="UniProtKB-KW"/>
</dbReference>
<dbReference type="EC" id="3.1.-.-" evidence="8"/>
<feature type="domain" description="PIN" evidence="9">
    <location>
        <begin position="7"/>
        <end position="108"/>
    </location>
</feature>
<dbReference type="GO" id="GO:0004540">
    <property type="term" value="F:RNA nuclease activity"/>
    <property type="evidence" value="ECO:0007669"/>
    <property type="project" value="InterPro"/>
</dbReference>
<dbReference type="GO" id="GO:0000287">
    <property type="term" value="F:magnesium ion binding"/>
    <property type="evidence" value="ECO:0007669"/>
    <property type="project" value="UniProtKB-UniRule"/>
</dbReference>
<dbReference type="InterPro" id="IPR050556">
    <property type="entry name" value="Type_II_TA_system_RNase"/>
</dbReference>
<dbReference type="RefSeq" id="WP_200348495.1">
    <property type="nucleotide sequence ID" value="NZ_NRSJ01000060.1"/>
</dbReference>
<dbReference type="InterPro" id="IPR029060">
    <property type="entry name" value="PIN-like_dom_sf"/>
</dbReference>
<keyword evidence="2 8" id="KW-1277">Toxin-antitoxin system</keyword>
<evidence type="ECO:0000256" key="7">
    <source>
        <dbReference type="ARBA" id="ARBA00038093"/>
    </source>
</evidence>
<gene>
    <name evidence="8" type="primary">vapC</name>
    <name evidence="10" type="ORF">CKO40_21395</name>
</gene>
<evidence type="ECO:0000313" key="11">
    <source>
        <dbReference type="Proteomes" id="UP001296776"/>
    </source>
</evidence>
<dbReference type="CDD" id="cd18737">
    <property type="entry name" value="PIN_VapC4-5_FitB-like"/>
    <property type="match status" value="1"/>
</dbReference>
<dbReference type="AlphaFoldDB" id="A0AAJ0XCN1"/>
<comment type="function">
    <text evidence="8">Toxic component of a toxin-antitoxin (TA) system. An RNase.</text>
</comment>
<dbReference type="SUPFAM" id="SSF88723">
    <property type="entry name" value="PIN domain-like"/>
    <property type="match status" value="1"/>
</dbReference>
<dbReference type="HAMAP" id="MF_00265">
    <property type="entry name" value="VapC_Nob1"/>
    <property type="match status" value="1"/>
</dbReference>
<dbReference type="EMBL" id="NRSJ01000060">
    <property type="protein sequence ID" value="MBK1707017.1"/>
    <property type="molecule type" value="Genomic_DNA"/>
</dbReference>
<keyword evidence="11" id="KW-1185">Reference proteome</keyword>
<evidence type="ECO:0000256" key="8">
    <source>
        <dbReference type="HAMAP-Rule" id="MF_00265"/>
    </source>
</evidence>
<evidence type="ECO:0000256" key="2">
    <source>
        <dbReference type="ARBA" id="ARBA00022649"/>
    </source>
</evidence>
<evidence type="ECO:0000259" key="9">
    <source>
        <dbReference type="Pfam" id="PF01850"/>
    </source>
</evidence>
<dbReference type="GO" id="GO:0016787">
    <property type="term" value="F:hydrolase activity"/>
    <property type="evidence" value="ECO:0007669"/>
    <property type="project" value="UniProtKB-KW"/>
</dbReference>
<name>A0AAJ0XCN1_9GAMM</name>
<evidence type="ECO:0000256" key="5">
    <source>
        <dbReference type="ARBA" id="ARBA00022801"/>
    </source>
</evidence>
<feature type="binding site" evidence="8">
    <location>
        <position position="88"/>
    </location>
    <ligand>
        <name>Mg(2+)</name>
        <dbReference type="ChEBI" id="CHEBI:18420"/>
    </ligand>
</feature>